<name>A0ABQ3SC03_9ACTN</name>
<keyword evidence="2" id="KW-1185">Reference proteome</keyword>
<dbReference type="InterPro" id="IPR029033">
    <property type="entry name" value="His_PPase_superfam"/>
</dbReference>
<proteinExistence type="predicted"/>
<comment type="caution">
    <text evidence="1">The sequence shown here is derived from an EMBL/GenBank/DDBJ whole genome shotgun (WGS) entry which is preliminary data.</text>
</comment>
<evidence type="ECO:0000313" key="1">
    <source>
        <dbReference type="EMBL" id="GHI65462.1"/>
    </source>
</evidence>
<protein>
    <submittedName>
        <fullName evidence="1">Phosphoglycerate mutase</fullName>
    </submittedName>
</protein>
<dbReference type="RefSeq" id="WP_189919857.1">
    <property type="nucleotide sequence ID" value="NZ_BMSI01000003.1"/>
</dbReference>
<dbReference type="EMBL" id="BNEB01000005">
    <property type="protein sequence ID" value="GHI65462.1"/>
    <property type="molecule type" value="Genomic_DNA"/>
</dbReference>
<dbReference type="Gene3D" id="3.40.50.1240">
    <property type="entry name" value="Phosphoglycerate mutase-like"/>
    <property type="match status" value="1"/>
</dbReference>
<dbReference type="Pfam" id="PF00300">
    <property type="entry name" value="His_Phos_1"/>
    <property type="match status" value="1"/>
</dbReference>
<sequence>MSNSQVTLISPALSPALREARFDDGGGGLDAAGVRAARSAAARLPLADRTAASPSARCRLTAEALGLSAPGAPALASLDVGRWRGLTLAEVTATEPDAVSAWLTDPAAAPHGGETVRELCARAGAWLEETGRTPGRTIAVTEPDVVRALLVSGLGLPEPAFWRLDVRPLTAVELSGRAGRWNLRMGTPLAADS</sequence>
<gene>
    <name evidence="1" type="ORF">Saso_71120</name>
</gene>
<accession>A0ABQ3SC03</accession>
<dbReference type="Proteomes" id="UP000649259">
    <property type="component" value="Unassembled WGS sequence"/>
</dbReference>
<dbReference type="InterPro" id="IPR013078">
    <property type="entry name" value="His_Pase_superF_clade-1"/>
</dbReference>
<evidence type="ECO:0000313" key="2">
    <source>
        <dbReference type="Proteomes" id="UP000649259"/>
    </source>
</evidence>
<dbReference type="GeneID" id="91474876"/>
<dbReference type="SUPFAM" id="SSF53254">
    <property type="entry name" value="Phosphoglycerate mutase-like"/>
    <property type="match status" value="1"/>
</dbReference>
<organism evidence="1 2">
    <name type="scientific">Streptomyces asoensis</name>
    <dbReference type="NCBI Taxonomy" id="249586"/>
    <lineage>
        <taxon>Bacteria</taxon>
        <taxon>Bacillati</taxon>
        <taxon>Actinomycetota</taxon>
        <taxon>Actinomycetes</taxon>
        <taxon>Kitasatosporales</taxon>
        <taxon>Streptomycetaceae</taxon>
        <taxon>Streptomyces</taxon>
    </lineage>
</organism>
<reference evidence="2" key="1">
    <citation type="submission" date="2023-07" db="EMBL/GenBank/DDBJ databases">
        <title>Whole genome shotgun sequence of Streptomyces cacaoi subsp. asoensis NBRC 13813.</title>
        <authorList>
            <person name="Komaki H."/>
            <person name="Tamura T."/>
        </authorList>
    </citation>
    <scope>NUCLEOTIDE SEQUENCE [LARGE SCALE GENOMIC DNA]</scope>
    <source>
        <strain evidence="2">NBRC 13813</strain>
    </source>
</reference>